<protein>
    <submittedName>
        <fullName evidence="1">Uncharacterized protein</fullName>
    </submittedName>
</protein>
<dbReference type="EMBL" id="JACXIZ010000028">
    <property type="protein sequence ID" value="MBD2846866.1"/>
    <property type="molecule type" value="Genomic_DNA"/>
</dbReference>
<dbReference type="AlphaFoldDB" id="A0A927BU53"/>
<accession>A0A927BU53</accession>
<dbReference type="RefSeq" id="WP_190919642.1">
    <property type="nucleotide sequence ID" value="NZ_JACXIZ010000028.1"/>
</dbReference>
<sequence length="153" mass="17417">MANEQSYSNNGQHFTVTHDLFNQPELDIYAQMMYIVLRSYQTESAIPALSDMARKGRMDLKQAIKAMQSLVDQKMITHKLFQQLVGPFNDDRLSWSAKGLLAYCREHPQAKLPDLLALSNQSSEDEQVIRRAIGELSETGYLEELPELKRAVG</sequence>
<organism evidence="1 2">
    <name type="scientific">Paenibacillus sabuli</name>
    <dbReference type="NCBI Taxonomy" id="2772509"/>
    <lineage>
        <taxon>Bacteria</taxon>
        <taxon>Bacillati</taxon>
        <taxon>Bacillota</taxon>
        <taxon>Bacilli</taxon>
        <taxon>Bacillales</taxon>
        <taxon>Paenibacillaceae</taxon>
        <taxon>Paenibacillus</taxon>
    </lineage>
</organism>
<reference evidence="1" key="1">
    <citation type="submission" date="2020-09" db="EMBL/GenBank/DDBJ databases">
        <title>A novel bacterium of genus Paenibacillus, isolated from South China Sea.</title>
        <authorList>
            <person name="Huang H."/>
            <person name="Mo K."/>
            <person name="Hu Y."/>
        </authorList>
    </citation>
    <scope>NUCLEOTIDE SEQUENCE</scope>
    <source>
        <strain evidence="1">IB182496</strain>
    </source>
</reference>
<comment type="caution">
    <text evidence="1">The sequence shown here is derived from an EMBL/GenBank/DDBJ whole genome shotgun (WGS) entry which is preliminary data.</text>
</comment>
<evidence type="ECO:0000313" key="2">
    <source>
        <dbReference type="Proteomes" id="UP000621560"/>
    </source>
</evidence>
<keyword evidence="2" id="KW-1185">Reference proteome</keyword>
<gene>
    <name evidence="1" type="ORF">IDH44_16840</name>
</gene>
<dbReference type="Proteomes" id="UP000621560">
    <property type="component" value="Unassembled WGS sequence"/>
</dbReference>
<name>A0A927BU53_9BACL</name>
<proteinExistence type="predicted"/>
<evidence type="ECO:0000313" key="1">
    <source>
        <dbReference type="EMBL" id="MBD2846866.1"/>
    </source>
</evidence>